<dbReference type="InterPro" id="IPR014756">
    <property type="entry name" value="Ig_E-set"/>
</dbReference>
<dbReference type="Gene3D" id="2.60.40.10">
    <property type="entry name" value="Immunoglobulins"/>
    <property type="match status" value="1"/>
</dbReference>
<dbReference type="CDD" id="cd02859">
    <property type="entry name" value="E_set_AMPKbeta_like_N"/>
    <property type="match status" value="1"/>
</dbReference>
<dbReference type="InterPro" id="IPR013783">
    <property type="entry name" value="Ig-like_fold"/>
</dbReference>
<evidence type="ECO:0000313" key="1">
    <source>
        <dbReference type="EMBL" id="HCT56776.1"/>
    </source>
</evidence>
<gene>
    <name evidence="1" type="ORF">DGD08_06140</name>
</gene>
<dbReference type="AlphaFoldDB" id="A0A3D4V6N3"/>
<name>A0A3D4V6N3_9BACT</name>
<evidence type="ECO:0000313" key="2">
    <source>
        <dbReference type="Proteomes" id="UP000264071"/>
    </source>
</evidence>
<organism evidence="1 2">
    <name type="scientific">Gemmatimonas aurantiaca</name>
    <dbReference type="NCBI Taxonomy" id="173480"/>
    <lineage>
        <taxon>Bacteria</taxon>
        <taxon>Pseudomonadati</taxon>
        <taxon>Gemmatimonadota</taxon>
        <taxon>Gemmatimonadia</taxon>
        <taxon>Gemmatimonadales</taxon>
        <taxon>Gemmatimonadaceae</taxon>
        <taxon>Gemmatimonas</taxon>
    </lineage>
</organism>
<proteinExistence type="predicted"/>
<sequence>MPVTLVPRLRCPHALRMALPLLGVVAPGRLPAQSPVPQVSAMALLTSGNGPQCQAPSMVATQADWTHVSATAYSAPLARATRFGTSTPVVALSARTPAHRGWTLMMSGAVGIAGSDCMALAGQPRALLQLSRAIHNGGVSVGYGHRSLSPLDATRDRQGLTVGVWQRVRGVNASLDLRALGRVTALGRTVWNEPLAVYTDSASVPAPTRQTIITQVPSRLVDLRSRFQFHAGPVLFDITGGSTISHRIRPLPWMQDTLFSSSARSRSNMLWGRTEAQVPITRWVMVRAGVAALPTQPDMTSPVRAVYSFGVQLARWPRRGDTGGDSVATGSRSRMAFEAILNETGQLRLRLRHDDAASVRVSGEPTHWAPVPMIRAAHGWWEATLPVGPGTYRLNISIDEAAWQPPPGLPTARDEFGGRVGLITVR</sequence>
<protein>
    <submittedName>
        <fullName evidence="1">Uncharacterized protein</fullName>
    </submittedName>
</protein>
<comment type="caution">
    <text evidence="1">The sequence shown here is derived from an EMBL/GenBank/DDBJ whole genome shotgun (WGS) entry which is preliminary data.</text>
</comment>
<dbReference type="SUPFAM" id="SSF81296">
    <property type="entry name" value="E set domains"/>
    <property type="match status" value="1"/>
</dbReference>
<accession>A0A3D4V6N3</accession>
<dbReference type="Proteomes" id="UP000264071">
    <property type="component" value="Unassembled WGS sequence"/>
</dbReference>
<reference evidence="1 2" key="1">
    <citation type="journal article" date="2018" name="Nat. Biotechnol.">
        <title>A standardized bacterial taxonomy based on genome phylogeny substantially revises the tree of life.</title>
        <authorList>
            <person name="Parks D.H."/>
            <person name="Chuvochina M."/>
            <person name="Waite D.W."/>
            <person name="Rinke C."/>
            <person name="Skarshewski A."/>
            <person name="Chaumeil P.A."/>
            <person name="Hugenholtz P."/>
        </authorList>
    </citation>
    <scope>NUCLEOTIDE SEQUENCE [LARGE SCALE GENOMIC DNA]</scope>
    <source>
        <strain evidence="1">UBA8844</strain>
    </source>
</reference>
<dbReference type="EMBL" id="DPIY01000006">
    <property type="protein sequence ID" value="HCT56776.1"/>
    <property type="molecule type" value="Genomic_DNA"/>
</dbReference>